<proteinExistence type="predicted"/>
<dbReference type="Pfam" id="PF22528">
    <property type="entry name" value="PRMT_C"/>
    <property type="match status" value="1"/>
</dbReference>
<evidence type="ECO:0000256" key="2">
    <source>
        <dbReference type="ARBA" id="ARBA00022553"/>
    </source>
</evidence>
<evidence type="ECO:0000256" key="7">
    <source>
        <dbReference type="PROSITE-ProRule" id="PRU01015"/>
    </source>
</evidence>
<keyword evidence="4 7" id="KW-0808">Transferase</keyword>
<dbReference type="GO" id="GO:0032259">
    <property type="term" value="P:methylation"/>
    <property type="evidence" value="ECO:0007669"/>
    <property type="project" value="UniProtKB-KW"/>
</dbReference>
<dbReference type="InterPro" id="IPR029063">
    <property type="entry name" value="SAM-dependent_MTases_sf"/>
</dbReference>
<comment type="subcellular location">
    <subcellularLocation>
        <location evidence="1">Nucleus</location>
        <location evidence="1">Nucleolus</location>
    </subcellularLocation>
</comment>
<feature type="domain" description="Protein arginine N-methyltransferase" evidence="10">
    <location>
        <begin position="204"/>
        <end position="370"/>
    </location>
</feature>
<protein>
    <recommendedName>
        <fullName evidence="10">Protein arginine N-methyltransferase domain-containing protein</fullName>
    </recommendedName>
</protein>
<feature type="coiled-coil region" evidence="8">
    <location>
        <begin position="1031"/>
        <end position="1062"/>
    </location>
</feature>
<evidence type="ECO:0000259" key="10">
    <source>
        <dbReference type="Pfam" id="PF22528"/>
    </source>
</evidence>
<feature type="compositionally biased region" description="Basic and acidic residues" evidence="9">
    <location>
        <begin position="495"/>
        <end position="510"/>
    </location>
</feature>
<feature type="region of interest" description="Disordered" evidence="9">
    <location>
        <begin position="1227"/>
        <end position="1248"/>
    </location>
</feature>
<evidence type="ECO:0000313" key="11">
    <source>
        <dbReference type="EMBL" id="KAJ2776921.1"/>
    </source>
</evidence>
<dbReference type="InterPro" id="IPR006709">
    <property type="entry name" value="SSU_processome_Utp14"/>
</dbReference>
<dbReference type="InterPro" id="IPR025799">
    <property type="entry name" value="Arg_MeTrfase"/>
</dbReference>
<feature type="compositionally biased region" description="Acidic residues" evidence="9">
    <location>
        <begin position="633"/>
        <end position="644"/>
    </location>
</feature>
<organism evidence="11 12">
    <name type="scientific">Coemansia javaensis</name>
    <dbReference type="NCBI Taxonomy" id="2761396"/>
    <lineage>
        <taxon>Eukaryota</taxon>
        <taxon>Fungi</taxon>
        <taxon>Fungi incertae sedis</taxon>
        <taxon>Zoopagomycota</taxon>
        <taxon>Kickxellomycotina</taxon>
        <taxon>Kickxellomycetes</taxon>
        <taxon>Kickxellales</taxon>
        <taxon>Kickxellaceae</taxon>
        <taxon>Coemansia</taxon>
    </lineage>
</organism>
<dbReference type="PANTHER" id="PTHR14150">
    <property type="entry name" value="U3 SMALL NUCLEOLAR RNA-ASSOCIATED PROTEIN 14"/>
    <property type="match status" value="1"/>
</dbReference>
<evidence type="ECO:0000256" key="1">
    <source>
        <dbReference type="ARBA" id="ARBA00004604"/>
    </source>
</evidence>
<dbReference type="PANTHER" id="PTHR14150:SF12">
    <property type="entry name" value="U3 SMALL NUCLEOLAR RNA-ASSOCIATED PROTEIN 14 HOMOLOG A"/>
    <property type="match status" value="1"/>
</dbReference>
<dbReference type="Proteomes" id="UP001140217">
    <property type="component" value="Unassembled WGS sequence"/>
</dbReference>
<dbReference type="Gene3D" id="2.70.160.11">
    <property type="entry name" value="Hnrnp arginine n-methyltransferase1"/>
    <property type="match status" value="1"/>
</dbReference>
<feature type="region of interest" description="Disordered" evidence="9">
    <location>
        <begin position="967"/>
        <end position="999"/>
    </location>
</feature>
<feature type="region of interest" description="Disordered" evidence="9">
    <location>
        <begin position="1"/>
        <end position="38"/>
    </location>
</feature>
<dbReference type="EMBL" id="JANBUL010000325">
    <property type="protein sequence ID" value="KAJ2776921.1"/>
    <property type="molecule type" value="Genomic_DNA"/>
</dbReference>
<evidence type="ECO:0000256" key="6">
    <source>
        <dbReference type="ARBA" id="ARBA00023242"/>
    </source>
</evidence>
<name>A0A9W8LDD0_9FUNG</name>
<feature type="region of interest" description="Disordered" evidence="9">
    <location>
        <begin position="445"/>
        <end position="646"/>
    </location>
</feature>
<gene>
    <name evidence="11" type="ORF">H4R18_005423</name>
</gene>
<keyword evidence="3 7" id="KW-0489">Methyltransferase</keyword>
<dbReference type="Gene3D" id="3.40.50.150">
    <property type="entry name" value="Vaccinia Virus protein VP39"/>
    <property type="match status" value="1"/>
</dbReference>
<feature type="compositionally biased region" description="Low complexity" evidence="9">
    <location>
        <begin position="543"/>
        <end position="553"/>
    </location>
</feature>
<keyword evidence="2" id="KW-0597">Phosphoprotein</keyword>
<keyword evidence="12" id="KW-1185">Reference proteome</keyword>
<feature type="region of interest" description="Disordered" evidence="9">
    <location>
        <begin position="1071"/>
        <end position="1126"/>
    </location>
</feature>
<dbReference type="Pfam" id="PF04615">
    <property type="entry name" value="Utp14"/>
    <property type="match status" value="1"/>
</dbReference>
<dbReference type="SUPFAM" id="SSF53335">
    <property type="entry name" value="S-adenosyl-L-methionine-dependent methyltransferases"/>
    <property type="match status" value="1"/>
</dbReference>
<evidence type="ECO:0000256" key="8">
    <source>
        <dbReference type="SAM" id="Coils"/>
    </source>
</evidence>
<feature type="compositionally biased region" description="Acidic residues" evidence="9">
    <location>
        <begin position="511"/>
        <end position="527"/>
    </location>
</feature>
<keyword evidence="5 7" id="KW-0949">S-adenosyl-L-methionine</keyword>
<feature type="compositionally biased region" description="Acidic residues" evidence="9">
    <location>
        <begin position="983"/>
        <end position="993"/>
    </location>
</feature>
<keyword evidence="8" id="KW-0175">Coiled coil</keyword>
<dbReference type="GO" id="GO:0032040">
    <property type="term" value="C:small-subunit processome"/>
    <property type="evidence" value="ECO:0007669"/>
    <property type="project" value="InterPro"/>
</dbReference>
<dbReference type="GO" id="GO:0006364">
    <property type="term" value="P:rRNA processing"/>
    <property type="evidence" value="ECO:0007669"/>
    <property type="project" value="InterPro"/>
</dbReference>
<dbReference type="CDD" id="cd02440">
    <property type="entry name" value="AdoMet_MTases"/>
    <property type="match status" value="1"/>
</dbReference>
<accession>A0A9W8LDD0</accession>
<feature type="compositionally biased region" description="Basic and acidic residues" evidence="9">
    <location>
        <begin position="973"/>
        <end position="982"/>
    </location>
</feature>
<sequence>MSGAGDESHGADTVRREADEARREAERARREASKALREDSDVLGRDPAYFLYYSQFQHQQNMLQDDVRTLAYNLAIMCNSESLFRDRLVMDVGAGSGILSFIAVQAQSRHVYAVEASNMAANMRVIIAAAKRDGAASRNAYMADRITVVAAKVEDPEVLAQVPQVDVIVSEPIGVLLVHERMLESFVYARDKFLRPGGAMLPSSGTIHLAPLCDSALWLETITKARFWQTTRFYGVDLNPYFELAFDEYFSAPVVGTFGPRSLMSDSAQHTIDFHTVTLPDLKSFTIPVEWHINYTGVMHGVGGWFDLAFVPPASALRPGTAAHPTYMSTSPSSPMTHWQQVRLLLKQPLAVNAGQVVRGTIHMEANIERSYTISARLISLDPAESAAIATDEALAAAMDAHKGRARTGRWRLDEQVYSYLYQEDPVPAPKPETSNMYLPVDRLLAESGGPAPPQEPAAPGSLPTDFLATQQQQQQQRAEPQEAYAVDDSDDDGGLSRRRDLEKVAVRDYEADEIDSEDDEEIESDDAFNGSDEERFGGYGLSSRAQQQAARSSGDEDEDEDDDDMAGSSDEDEGGDDGAKMVDLSEMLDAAASGDEQPAAHSGADKGGDMDVSGPNDQESEDEVFAGFGSGDDYDDDDGEKDADDAAKLARLGGFVESISARAPRRRFVAEAGDGAAEDENAIGSGMGARGVALGLDDLLGAAGESGDGEGKAARELRILREQVRTMEKAAKRAGSGVAAAPVPKRLQDQMDRKVAYEQTKASVSEWQPAVNANRKAEHLSFPLADAGRDGSVTTNTLVGDGAAANDMEAQIQAILAQSGMSDEQQRQYEELELQQLSPEEIRRRQRELRMVRELMFRSERRAKRAAKIKSKTYRRILKRQKEHAQEKELERIKEDDPEMYEMLMEKMARSRAEERITLRHKNTGKWAKAMAKRAHGDADAQQALREQLDQHDALKRKIYDIGSDEEVSDYEAGKPTRADESGSDSDPEGSLEDIKSRAVERLAAEAAAGDAGIPDGAPHKALFEMKFMKNAMQRKHEQAVRDAEAARAEIEALEAQANDDDGGHVTALRRRPAARAEDAAETPGAPGRMSFGGGLRKRASDDRVPTADADADAGVEADSTSTKRVRLDGAGQISQVSSGGGHRVRLEGPVSVGADKGAGDAQNPWLDEGAASGARLRGSGAGGLDRGAARVDKLAARLREKRRGAAAADDSVLLDVSKTLAVDAPAAAGSDDDDDGGGGSDDGGIRLEHVGARQKKPNPGAFAQRELVEQAFAEDNVVEAEFAAEKDAAMELDAPKDEDLTLPGWGGWGGAGIQPKKNKIVRKAPEDSGVDKAKRLDAKLGAAIINQRMPKAANKYYATNVPFPYTTPEQYEATMQAPMGKEWNTTKAHSRFIKPRVMTKAGRIIDPLSIPSKRDQ</sequence>
<keyword evidence="6" id="KW-0539">Nucleus</keyword>
<dbReference type="InterPro" id="IPR055135">
    <property type="entry name" value="PRMT_dom"/>
</dbReference>
<evidence type="ECO:0000256" key="4">
    <source>
        <dbReference type="ARBA" id="ARBA00022679"/>
    </source>
</evidence>
<dbReference type="PROSITE" id="PS51678">
    <property type="entry name" value="SAM_MT_PRMT"/>
    <property type="match status" value="1"/>
</dbReference>
<evidence type="ECO:0000256" key="5">
    <source>
        <dbReference type="ARBA" id="ARBA00022691"/>
    </source>
</evidence>
<reference evidence="11" key="1">
    <citation type="submission" date="2022-07" db="EMBL/GenBank/DDBJ databases">
        <title>Phylogenomic reconstructions and comparative analyses of Kickxellomycotina fungi.</title>
        <authorList>
            <person name="Reynolds N.K."/>
            <person name="Stajich J.E."/>
            <person name="Barry K."/>
            <person name="Grigoriev I.V."/>
            <person name="Crous P."/>
            <person name="Smith M.E."/>
        </authorList>
    </citation>
    <scope>NUCLEOTIDE SEQUENCE</scope>
    <source>
        <strain evidence="11">NBRC 105414</strain>
    </source>
</reference>
<dbReference type="OrthoDB" id="7848332at2759"/>
<feature type="compositionally biased region" description="Acidic residues" evidence="9">
    <location>
        <begin position="556"/>
        <end position="577"/>
    </location>
</feature>
<evidence type="ECO:0000256" key="3">
    <source>
        <dbReference type="ARBA" id="ARBA00022603"/>
    </source>
</evidence>
<comment type="caution">
    <text evidence="11">The sequence shown here is derived from an EMBL/GenBank/DDBJ whole genome shotgun (WGS) entry which is preliminary data.</text>
</comment>
<evidence type="ECO:0000313" key="12">
    <source>
        <dbReference type="Proteomes" id="UP001140217"/>
    </source>
</evidence>
<dbReference type="GO" id="GO:0016274">
    <property type="term" value="F:protein-arginine N-methyltransferase activity"/>
    <property type="evidence" value="ECO:0007669"/>
    <property type="project" value="InterPro"/>
</dbReference>
<evidence type="ECO:0000256" key="9">
    <source>
        <dbReference type="SAM" id="MobiDB-lite"/>
    </source>
</evidence>